<sequence>MESNLTLMLEALAGQGCILPSEQRAALDISLKIKKQDAGLSTLALWGRVFTRTGNDYILAEGTVSAKRVDRKLVFDTKYYFTQDGVLWLDLQPPENDYRYALCKSAKGPFTGDPANVFLVVSDPVEPSEFEKRSINSMEMATELLLSFLLRFHSVLPSVVEPAVAGDKSSSSVTDEKTGSEADTEAPSESEPENDDNDEDPPGEPGEAQVIPDEEVVEGEGGGEGGAEGELEEIPAGVEVPELERLCGLMKWIDEECGVVPINSLVLTPHDDLIKNHAFTGKYISIPERDASVLEQFNFISLKCLSFFTEKILLHVVATRNVGPIFFDELDSYCHLFGGYMTAPLSKDLPG</sequence>
<keyword evidence="7" id="KW-0966">Cell projection</keyword>
<evidence type="ECO:0000256" key="8">
    <source>
        <dbReference type="ARBA" id="ARBA00037822"/>
    </source>
</evidence>
<dbReference type="Proteomes" id="UP000006727">
    <property type="component" value="Chromosome 17"/>
</dbReference>
<dbReference type="EMBL" id="ABEU02000017">
    <property type="status" value="NOT_ANNOTATED_CDS"/>
    <property type="molecule type" value="Genomic_DNA"/>
</dbReference>
<name>A0A7I4BC01_PHYPA</name>
<dbReference type="PANTHER" id="PTHR22069:SF0">
    <property type="entry name" value="RADIAL SPOKE HEAD PROTEIN 9 HOMOLOG"/>
    <property type="match status" value="1"/>
</dbReference>
<evidence type="ECO:0000256" key="9">
    <source>
        <dbReference type="ARBA" id="ARBA00038319"/>
    </source>
</evidence>
<accession>A0A7I4BC01</accession>
<protein>
    <recommendedName>
        <fullName evidence="10">Radial spoke head protein 9 homolog</fullName>
    </recommendedName>
</protein>
<dbReference type="EnsemblPlants" id="Pp3c17_16870V3.2">
    <property type="protein sequence ID" value="Pp3c17_16870V3.2"/>
    <property type="gene ID" value="Pp3c17_16870"/>
</dbReference>
<dbReference type="GO" id="GO:0044458">
    <property type="term" value="P:motile cilium assembly"/>
    <property type="evidence" value="ECO:0000318"/>
    <property type="project" value="GO_Central"/>
</dbReference>
<dbReference type="InterPro" id="IPR055316">
    <property type="entry name" value="RSP9"/>
</dbReference>
<evidence type="ECO:0000256" key="4">
    <source>
        <dbReference type="ARBA" id="ARBA00022846"/>
    </source>
</evidence>
<reference evidence="12 13" key="1">
    <citation type="journal article" date="2008" name="Science">
        <title>The Physcomitrella genome reveals evolutionary insights into the conquest of land by plants.</title>
        <authorList>
            <person name="Rensing S."/>
            <person name="Lang D."/>
            <person name="Zimmer A."/>
            <person name="Terry A."/>
            <person name="Salamov A."/>
            <person name="Shapiro H."/>
            <person name="Nishiyama T."/>
            <person name="Perroud P.-F."/>
            <person name="Lindquist E."/>
            <person name="Kamisugi Y."/>
            <person name="Tanahashi T."/>
            <person name="Sakakibara K."/>
            <person name="Fujita T."/>
            <person name="Oishi K."/>
            <person name="Shin-I T."/>
            <person name="Kuroki Y."/>
            <person name="Toyoda A."/>
            <person name="Suzuki Y."/>
            <person name="Hashimoto A."/>
            <person name="Yamaguchi K."/>
            <person name="Sugano A."/>
            <person name="Kohara Y."/>
            <person name="Fujiyama A."/>
            <person name="Anterola A."/>
            <person name="Aoki S."/>
            <person name="Ashton N."/>
            <person name="Barbazuk W.B."/>
            <person name="Barker E."/>
            <person name="Bennetzen J."/>
            <person name="Bezanilla M."/>
            <person name="Blankenship R."/>
            <person name="Cho S.H."/>
            <person name="Dutcher S."/>
            <person name="Estelle M."/>
            <person name="Fawcett J.A."/>
            <person name="Gundlach H."/>
            <person name="Hanada K."/>
            <person name="Heyl A."/>
            <person name="Hicks K.A."/>
            <person name="Hugh J."/>
            <person name="Lohr M."/>
            <person name="Mayer K."/>
            <person name="Melkozernov A."/>
            <person name="Murata T."/>
            <person name="Nelson D."/>
            <person name="Pils B."/>
            <person name="Prigge M."/>
            <person name="Reiss B."/>
            <person name="Renner T."/>
            <person name="Rombauts S."/>
            <person name="Rushton P."/>
            <person name="Sanderfoot A."/>
            <person name="Schween G."/>
            <person name="Shiu S.-H."/>
            <person name="Stueber K."/>
            <person name="Theodoulou F.L."/>
            <person name="Tu H."/>
            <person name="Van de Peer Y."/>
            <person name="Verrier P.J."/>
            <person name="Waters E."/>
            <person name="Wood A."/>
            <person name="Yang L."/>
            <person name="Cove D."/>
            <person name="Cuming A."/>
            <person name="Hasebe M."/>
            <person name="Lucas S."/>
            <person name="Mishler D.B."/>
            <person name="Reski R."/>
            <person name="Grigoriev I."/>
            <person name="Quatrano R.S."/>
            <person name="Boore J.L."/>
        </authorList>
    </citation>
    <scope>NUCLEOTIDE SEQUENCE [LARGE SCALE GENOMIC DNA]</scope>
    <source>
        <strain evidence="12 13">cv. Gransden 2004</strain>
    </source>
</reference>
<reference evidence="12 13" key="2">
    <citation type="journal article" date="2018" name="Plant J.">
        <title>The Physcomitrella patens chromosome-scale assembly reveals moss genome structure and evolution.</title>
        <authorList>
            <person name="Lang D."/>
            <person name="Ullrich K.K."/>
            <person name="Murat F."/>
            <person name="Fuchs J."/>
            <person name="Jenkins J."/>
            <person name="Haas F.B."/>
            <person name="Piednoel M."/>
            <person name="Gundlach H."/>
            <person name="Van Bel M."/>
            <person name="Meyberg R."/>
            <person name="Vives C."/>
            <person name="Morata J."/>
            <person name="Symeonidi A."/>
            <person name="Hiss M."/>
            <person name="Muchero W."/>
            <person name="Kamisugi Y."/>
            <person name="Saleh O."/>
            <person name="Blanc G."/>
            <person name="Decker E.L."/>
            <person name="van Gessel N."/>
            <person name="Grimwood J."/>
            <person name="Hayes R.D."/>
            <person name="Graham S.W."/>
            <person name="Gunter L.E."/>
            <person name="McDaniel S.F."/>
            <person name="Hoernstein S.N.W."/>
            <person name="Larsson A."/>
            <person name="Li F.W."/>
            <person name="Perroud P.F."/>
            <person name="Phillips J."/>
            <person name="Ranjan P."/>
            <person name="Rokshar D.S."/>
            <person name="Rothfels C.J."/>
            <person name="Schneider L."/>
            <person name="Shu S."/>
            <person name="Stevenson D.W."/>
            <person name="Thummler F."/>
            <person name="Tillich M."/>
            <person name="Villarreal Aguilar J.C."/>
            <person name="Widiez T."/>
            <person name="Wong G.K."/>
            <person name="Wymore A."/>
            <person name="Zhang Y."/>
            <person name="Zimmer A.D."/>
            <person name="Quatrano R.S."/>
            <person name="Mayer K.F.X."/>
            <person name="Goodstein D."/>
            <person name="Casacuberta J.M."/>
            <person name="Vandepoele K."/>
            <person name="Reski R."/>
            <person name="Cuming A.C."/>
            <person name="Tuskan G.A."/>
            <person name="Maumus F."/>
            <person name="Salse J."/>
            <person name="Schmutz J."/>
            <person name="Rensing S.A."/>
        </authorList>
    </citation>
    <scope>NUCLEOTIDE SEQUENCE [LARGE SCALE GENOMIC DNA]</scope>
    <source>
        <strain evidence="12 13">cv. Gransden 2004</strain>
    </source>
</reference>
<comment type="subcellular location">
    <subcellularLocation>
        <location evidence="8">Cell projection</location>
        <location evidence="8">Kinocilium</location>
    </subcellularLocation>
    <subcellularLocation>
        <location evidence="1">Cytoplasm</location>
        <location evidence="1">Cytoskeleton</location>
        <location evidence="1">Flagellum axoneme</location>
    </subcellularLocation>
</comment>
<evidence type="ECO:0000256" key="3">
    <source>
        <dbReference type="ARBA" id="ARBA00022794"/>
    </source>
</evidence>
<gene>
    <name evidence="12" type="primary">LOC112294264</name>
</gene>
<reference evidence="12" key="3">
    <citation type="submission" date="2020-12" db="UniProtKB">
        <authorList>
            <consortium name="EnsemblPlants"/>
        </authorList>
    </citation>
    <scope>IDENTIFICATION</scope>
</reference>
<keyword evidence="13" id="KW-1185">Reference proteome</keyword>
<feature type="compositionally biased region" description="Acidic residues" evidence="11">
    <location>
        <begin position="182"/>
        <end position="202"/>
    </location>
</feature>
<proteinExistence type="inferred from homology"/>
<dbReference type="GO" id="GO:0035082">
    <property type="term" value="P:axoneme assembly"/>
    <property type="evidence" value="ECO:0000318"/>
    <property type="project" value="GO_Central"/>
</dbReference>
<organism evidence="12 13">
    <name type="scientific">Physcomitrium patens</name>
    <name type="common">Spreading-leaved earth moss</name>
    <name type="synonym">Physcomitrella patens</name>
    <dbReference type="NCBI Taxonomy" id="3218"/>
    <lineage>
        <taxon>Eukaryota</taxon>
        <taxon>Viridiplantae</taxon>
        <taxon>Streptophyta</taxon>
        <taxon>Embryophyta</taxon>
        <taxon>Bryophyta</taxon>
        <taxon>Bryophytina</taxon>
        <taxon>Bryopsida</taxon>
        <taxon>Funariidae</taxon>
        <taxon>Funariales</taxon>
        <taxon>Funariaceae</taxon>
        <taxon>Physcomitrium</taxon>
    </lineage>
</organism>
<evidence type="ECO:0000256" key="5">
    <source>
        <dbReference type="ARBA" id="ARBA00023069"/>
    </source>
</evidence>
<evidence type="ECO:0000256" key="1">
    <source>
        <dbReference type="ARBA" id="ARBA00004611"/>
    </source>
</evidence>
<keyword evidence="2" id="KW-0963">Cytoplasm</keyword>
<evidence type="ECO:0000256" key="11">
    <source>
        <dbReference type="SAM" id="MobiDB-lite"/>
    </source>
</evidence>
<evidence type="ECO:0000256" key="10">
    <source>
        <dbReference type="ARBA" id="ARBA00041080"/>
    </source>
</evidence>
<dbReference type="Gramene" id="Pp3c17_16870V3.2">
    <property type="protein sequence ID" value="Pp3c17_16870V3.2"/>
    <property type="gene ID" value="Pp3c17_16870"/>
</dbReference>
<evidence type="ECO:0000256" key="6">
    <source>
        <dbReference type="ARBA" id="ARBA00023212"/>
    </source>
</evidence>
<comment type="similarity">
    <text evidence="9">Belongs to the flagellar radial spoke RSP9 family.</text>
</comment>
<dbReference type="InParanoid" id="A0A7I4BC01"/>
<dbReference type="AlphaFoldDB" id="A0A7I4BC01"/>
<keyword evidence="4" id="KW-0282">Flagellum</keyword>
<feature type="region of interest" description="Disordered" evidence="11">
    <location>
        <begin position="163"/>
        <end position="235"/>
    </location>
</feature>
<dbReference type="GO" id="GO:0060294">
    <property type="term" value="P:cilium movement involved in cell motility"/>
    <property type="evidence" value="ECO:0000318"/>
    <property type="project" value="GO_Central"/>
</dbReference>
<keyword evidence="3" id="KW-0970">Cilium biogenesis/degradation</keyword>
<evidence type="ECO:0000256" key="7">
    <source>
        <dbReference type="ARBA" id="ARBA00023273"/>
    </source>
</evidence>
<keyword evidence="6" id="KW-0206">Cytoskeleton</keyword>
<evidence type="ECO:0000313" key="13">
    <source>
        <dbReference type="Proteomes" id="UP000006727"/>
    </source>
</evidence>
<evidence type="ECO:0000256" key="2">
    <source>
        <dbReference type="ARBA" id="ARBA00022490"/>
    </source>
</evidence>
<dbReference type="PANTHER" id="PTHR22069">
    <property type="entry name" value="MITOCHONDRIAL RIBOSOMAL PROTEIN S18"/>
    <property type="match status" value="1"/>
</dbReference>
<evidence type="ECO:0000313" key="12">
    <source>
        <dbReference type="EnsemblPlants" id="Pp3c17_16870V3.2"/>
    </source>
</evidence>
<dbReference type="GO" id="GO:0005930">
    <property type="term" value="C:axoneme"/>
    <property type="evidence" value="ECO:0000318"/>
    <property type="project" value="GO_Central"/>
</dbReference>
<keyword evidence="5" id="KW-0969">Cilium</keyword>